<dbReference type="Proteomes" id="UP000234681">
    <property type="component" value="Chromosome 13"/>
</dbReference>
<gene>
    <name evidence="1" type="ORF">rCG_46117</name>
</gene>
<evidence type="ECO:0000313" key="2">
    <source>
        <dbReference type="Proteomes" id="UP000234681"/>
    </source>
</evidence>
<dbReference type="EMBL" id="CH473958">
    <property type="protein sequence ID" value="EDM09452.1"/>
    <property type="molecule type" value="Genomic_DNA"/>
</dbReference>
<sequence>MLHLYLNMEVGSLEQMKTSIGESILTTSAVEWVTASILVDEIFGKKPFAEISSVTFLCWRFH</sequence>
<name>A6ID45_RAT</name>
<organism evidence="1 2">
    <name type="scientific">Rattus norvegicus</name>
    <name type="common">Rat</name>
    <dbReference type="NCBI Taxonomy" id="10116"/>
    <lineage>
        <taxon>Eukaryota</taxon>
        <taxon>Metazoa</taxon>
        <taxon>Chordata</taxon>
        <taxon>Craniata</taxon>
        <taxon>Vertebrata</taxon>
        <taxon>Euteleostomi</taxon>
        <taxon>Mammalia</taxon>
        <taxon>Eutheria</taxon>
        <taxon>Euarchontoglires</taxon>
        <taxon>Glires</taxon>
        <taxon>Rodentia</taxon>
        <taxon>Myomorpha</taxon>
        <taxon>Muroidea</taxon>
        <taxon>Muridae</taxon>
        <taxon>Murinae</taxon>
        <taxon>Rattus</taxon>
    </lineage>
</organism>
<evidence type="ECO:0000313" key="1">
    <source>
        <dbReference type="EMBL" id="EDM09452.1"/>
    </source>
</evidence>
<reference evidence="1 2" key="1">
    <citation type="submission" date="2005-09" db="EMBL/GenBank/DDBJ databases">
        <authorList>
            <person name="Mural R.J."/>
            <person name="Li P.W."/>
            <person name="Adams M.D."/>
            <person name="Amanatides P.G."/>
            <person name="Baden-Tillson H."/>
            <person name="Barnstead M."/>
            <person name="Chin S.H."/>
            <person name="Dew I."/>
            <person name="Evans C.A."/>
            <person name="Ferriera S."/>
            <person name="Flanigan M."/>
            <person name="Fosler C."/>
            <person name="Glodek A."/>
            <person name="Gu Z."/>
            <person name="Holt R.A."/>
            <person name="Jennings D."/>
            <person name="Kraft C.L."/>
            <person name="Lu F."/>
            <person name="Nguyen T."/>
            <person name="Nusskern D.R."/>
            <person name="Pfannkoch C.M."/>
            <person name="Sitter C."/>
            <person name="Sutton G.G."/>
            <person name="Venter J.C."/>
            <person name="Wang Z."/>
            <person name="Woodage T."/>
            <person name="Zheng X.H."/>
            <person name="Zhong F."/>
        </authorList>
    </citation>
    <scope>NUCLEOTIDE SEQUENCE [LARGE SCALE GENOMIC DNA]</scope>
    <source>
        <strain>BN</strain>
        <strain evidence="2">Sprague-Dawley</strain>
    </source>
</reference>
<accession>A6ID45</accession>
<dbReference type="AlphaFoldDB" id="A6ID45"/>
<proteinExistence type="predicted"/>
<protein>
    <submittedName>
        <fullName evidence="1">RCG46117</fullName>
    </submittedName>
</protein>